<dbReference type="Pfam" id="PF16694">
    <property type="entry name" value="Cytochrome_P460"/>
    <property type="match status" value="1"/>
</dbReference>
<evidence type="ECO:0000259" key="2">
    <source>
        <dbReference type="Pfam" id="PF16694"/>
    </source>
</evidence>
<dbReference type="EMBL" id="JAAWWK010000003">
    <property type="protein sequence ID" value="NKI17802.1"/>
    <property type="molecule type" value="Genomic_DNA"/>
</dbReference>
<evidence type="ECO:0000313" key="3">
    <source>
        <dbReference type="EMBL" id="NKI17802.1"/>
    </source>
</evidence>
<comment type="caution">
    <text evidence="3">The sequence shown here is derived from an EMBL/GenBank/DDBJ whole genome shotgun (WGS) entry which is preliminary data.</text>
</comment>
<feature type="chain" id="PRO_5047268793" evidence="1">
    <location>
        <begin position="24"/>
        <end position="198"/>
    </location>
</feature>
<reference evidence="3 4" key="1">
    <citation type="submission" date="2020-04" db="EMBL/GenBank/DDBJ databases">
        <authorList>
            <person name="Yoon J."/>
        </authorList>
    </citation>
    <scope>NUCLEOTIDE SEQUENCE [LARGE SCALE GENOMIC DNA]</scope>
    <source>
        <strain evidence="3 4">KMU-166</strain>
    </source>
</reference>
<feature type="signal peptide" evidence="1">
    <location>
        <begin position="1"/>
        <end position="23"/>
    </location>
</feature>
<dbReference type="InterPro" id="IPR032033">
    <property type="entry name" value="Cytochrome_P460"/>
</dbReference>
<dbReference type="CDD" id="cd20716">
    <property type="entry name" value="cyt_P460_fam"/>
    <property type="match status" value="1"/>
</dbReference>
<proteinExistence type="predicted"/>
<accession>A0ABX1GHE1</accession>
<evidence type="ECO:0000313" key="4">
    <source>
        <dbReference type="Proteomes" id="UP000765845"/>
    </source>
</evidence>
<feature type="domain" description="Cytochrome P460" evidence="2">
    <location>
        <begin position="105"/>
        <end position="190"/>
    </location>
</feature>
<keyword evidence="4" id="KW-1185">Reference proteome</keyword>
<gene>
    <name evidence="3" type="ORF">HCU74_10240</name>
</gene>
<sequence length="198" mass="22151">MKRRAGFIALTLSLLVQFGTAQAEEDAGELPPYSHKMFDIPASATVLSDNYRSSWARLSGFEYSGLHWNQFIILYSNIGQEVYKENYLQYITWFEDPDDDDNTPEYSSYPEGTVILKENFASKQGKPNAAISVTAMIKKPAGYDSANGDWEYLQFGPDGTVLLQGAASKPYVEQQCGACHRSVADRDYVFAHVFSALK</sequence>
<protein>
    <submittedName>
        <fullName evidence="3">Cytochrome P460 family protein</fullName>
    </submittedName>
</protein>
<organism evidence="3 4">
    <name type="scientific">Spongiibacter thalassae</name>
    <dbReference type="NCBI Taxonomy" id="2721624"/>
    <lineage>
        <taxon>Bacteria</taxon>
        <taxon>Pseudomonadati</taxon>
        <taxon>Pseudomonadota</taxon>
        <taxon>Gammaproteobacteria</taxon>
        <taxon>Cellvibrionales</taxon>
        <taxon>Spongiibacteraceae</taxon>
        <taxon>Spongiibacter</taxon>
    </lineage>
</organism>
<dbReference type="RefSeq" id="WP_168450340.1">
    <property type="nucleotide sequence ID" value="NZ_JAAWWK010000003.1"/>
</dbReference>
<dbReference type="Proteomes" id="UP000765845">
    <property type="component" value="Unassembled WGS sequence"/>
</dbReference>
<dbReference type="Gene3D" id="3.50.70.20">
    <property type="entry name" value="Cytochrome P460"/>
    <property type="match status" value="1"/>
</dbReference>
<evidence type="ECO:0000256" key="1">
    <source>
        <dbReference type="SAM" id="SignalP"/>
    </source>
</evidence>
<name>A0ABX1GHE1_9GAMM</name>
<keyword evidence="1" id="KW-0732">Signal</keyword>
<dbReference type="InterPro" id="IPR038142">
    <property type="entry name" value="Cytochrome_P460_sp"/>
</dbReference>